<dbReference type="Proteomes" id="UP000432015">
    <property type="component" value="Unassembled WGS sequence"/>
</dbReference>
<gene>
    <name evidence="2" type="ORF">GNZ18_33590</name>
</gene>
<feature type="compositionally biased region" description="Low complexity" evidence="1">
    <location>
        <begin position="191"/>
        <end position="208"/>
    </location>
</feature>
<comment type="caution">
    <text evidence="2">The sequence shown here is derived from an EMBL/GenBank/DDBJ whole genome shotgun (WGS) entry which is preliminary data.</text>
</comment>
<dbReference type="EMBL" id="WOFH01000014">
    <property type="protein sequence ID" value="MUN41490.1"/>
    <property type="molecule type" value="Genomic_DNA"/>
</dbReference>
<dbReference type="RefSeq" id="WP_156220659.1">
    <property type="nucleotide sequence ID" value="NZ_WOFH01000014.1"/>
</dbReference>
<name>A0A7K1LAN6_9ACTN</name>
<feature type="compositionally biased region" description="Low complexity" evidence="1">
    <location>
        <begin position="239"/>
        <end position="251"/>
    </location>
</feature>
<evidence type="ECO:0000313" key="3">
    <source>
        <dbReference type="Proteomes" id="UP000432015"/>
    </source>
</evidence>
<feature type="region of interest" description="Disordered" evidence="1">
    <location>
        <begin position="133"/>
        <end position="260"/>
    </location>
</feature>
<feature type="compositionally biased region" description="Basic and acidic residues" evidence="1">
    <location>
        <begin position="229"/>
        <end position="238"/>
    </location>
</feature>
<protein>
    <submittedName>
        <fullName evidence="2">Uncharacterized protein</fullName>
    </submittedName>
</protein>
<reference evidence="2 3" key="1">
    <citation type="submission" date="2019-11" db="EMBL/GenBank/DDBJ databases">
        <authorList>
            <person name="Cao P."/>
        </authorList>
    </citation>
    <scope>NUCLEOTIDE SEQUENCE [LARGE SCALE GENOMIC DNA]</scope>
    <source>
        <strain evidence="2 3">NEAU-AAG5</strain>
    </source>
</reference>
<evidence type="ECO:0000313" key="2">
    <source>
        <dbReference type="EMBL" id="MUN41490.1"/>
    </source>
</evidence>
<organism evidence="2 3">
    <name type="scientific">Actinomadura litoris</name>
    <dbReference type="NCBI Taxonomy" id="2678616"/>
    <lineage>
        <taxon>Bacteria</taxon>
        <taxon>Bacillati</taxon>
        <taxon>Actinomycetota</taxon>
        <taxon>Actinomycetes</taxon>
        <taxon>Streptosporangiales</taxon>
        <taxon>Thermomonosporaceae</taxon>
        <taxon>Actinomadura</taxon>
    </lineage>
</organism>
<evidence type="ECO:0000256" key="1">
    <source>
        <dbReference type="SAM" id="MobiDB-lite"/>
    </source>
</evidence>
<keyword evidence="3" id="KW-1185">Reference proteome</keyword>
<sequence>MNDRDVLMRVIGEMALRIKSLGHEQADALKSAATHYDHGDYTREAIDRHAARTAAVMAEIYQELSGLACGTWFPEPDEVEQSTGLGLRVGLIRWTPPEGATVPQLRQWRMFVDELYQETLRQRNFTDDALKAAQATQQTGRLAPEDLSQPDPLTAPVEQEETGAHPVEIVGRGLPVTPPDGTPVPEEREGPAGYPEAPAVAPGAPVAGEEPRTQLPKRVKGLALQEACEAERRTEQGAHPDPAGGDAAPGGFQDGGPEHA</sequence>
<accession>A0A7K1LAN6</accession>
<proteinExistence type="predicted"/>
<dbReference type="AlphaFoldDB" id="A0A7K1LAN6"/>